<evidence type="ECO:0000313" key="3">
    <source>
        <dbReference type="Proteomes" id="UP000552241"/>
    </source>
</evidence>
<dbReference type="Pfam" id="PF01850">
    <property type="entry name" value="PIN"/>
    <property type="match status" value="1"/>
</dbReference>
<dbReference type="InterPro" id="IPR029060">
    <property type="entry name" value="PIN-like_dom_sf"/>
</dbReference>
<dbReference type="EMBL" id="JACDZE010000004">
    <property type="protein sequence ID" value="MBA5630335.1"/>
    <property type="molecule type" value="Genomic_DNA"/>
</dbReference>
<accession>A0A838ZTL0</accession>
<dbReference type="SUPFAM" id="SSF88723">
    <property type="entry name" value="PIN domain-like"/>
    <property type="match status" value="1"/>
</dbReference>
<sequence length="172" mass="20041">MMSRYKLHEFNKLAERSIFIDANVIIYLFWPTGQHNFEMSYAKVFKNFLVQKNKLFVDIFIISEIINRILRIEHQKISSTQNFKDFRNSEVGKNALNDIHIILKDNILKVIDIASKGYSQKEIESFFNIEDIDFVDKATTLLCKENDMVLLTNDGDFKNSAIEIISGNPKLV</sequence>
<proteinExistence type="predicted"/>
<dbReference type="Proteomes" id="UP000552241">
    <property type="component" value="Unassembled WGS sequence"/>
</dbReference>
<protein>
    <submittedName>
        <fullName evidence="2">PIN domain-containing protein</fullName>
    </submittedName>
</protein>
<dbReference type="AlphaFoldDB" id="A0A838ZTL0"/>
<evidence type="ECO:0000313" key="2">
    <source>
        <dbReference type="EMBL" id="MBA5630335.1"/>
    </source>
</evidence>
<dbReference type="Gene3D" id="3.40.50.1010">
    <property type="entry name" value="5'-nuclease"/>
    <property type="match status" value="1"/>
</dbReference>
<dbReference type="InterPro" id="IPR002716">
    <property type="entry name" value="PIN_dom"/>
</dbReference>
<keyword evidence="3" id="KW-1185">Reference proteome</keyword>
<name>A0A838ZTL0_9FLAO</name>
<feature type="domain" description="PIN" evidence="1">
    <location>
        <begin position="18"/>
        <end position="159"/>
    </location>
</feature>
<comment type="caution">
    <text evidence="2">The sequence shown here is derived from an EMBL/GenBank/DDBJ whole genome shotgun (WGS) entry which is preliminary data.</text>
</comment>
<gene>
    <name evidence="2" type="ORF">HU137_11180</name>
</gene>
<evidence type="ECO:0000259" key="1">
    <source>
        <dbReference type="Pfam" id="PF01850"/>
    </source>
</evidence>
<reference evidence="2 3" key="1">
    <citation type="submission" date="2020-07" db="EMBL/GenBank/DDBJ databases">
        <title>Moheibacter lacus sp. nov., a member of the family Flavobacteriaceae isolated from freshwater lake sediment.</title>
        <authorList>
            <person name="Liu Y."/>
        </authorList>
    </citation>
    <scope>NUCLEOTIDE SEQUENCE [LARGE SCALE GENOMIC DNA]</scope>
    <source>
        <strain evidence="2 3">BDHS18</strain>
    </source>
</reference>
<organism evidence="2 3">
    <name type="scientific">Moheibacter lacus</name>
    <dbReference type="NCBI Taxonomy" id="2745851"/>
    <lineage>
        <taxon>Bacteria</taxon>
        <taxon>Pseudomonadati</taxon>
        <taxon>Bacteroidota</taxon>
        <taxon>Flavobacteriia</taxon>
        <taxon>Flavobacteriales</taxon>
        <taxon>Weeksellaceae</taxon>
        <taxon>Moheibacter</taxon>
    </lineage>
</organism>